<dbReference type="Pfam" id="PF00395">
    <property type="entry name" value="SLH"/>
    <property type="match status" value="3"/>
</dbReference>
<name>A0A0W8E123_9ZZZZ</name>
<organism evidence="2">
    <name type="scientific">hydrocarbon metagenome</name>
    <dbReference type="NCBI Taxonomy" id="938273"/>
    <lineage>
        <taxon>unclassified sequences</taxon>
        <taxon>metagenomes</taxon>
        <taxon>ecological metagenomes</taxon>
    </lineage>
</organism>
<reference evidence="2" key="1">
    <citation type="journal article" date="2015" name="Proc. Natl. Acad. Sci. U.S.A.">
        <title>Networks of energetic and metabolic interactions define dynamics in microbial communities.</title>
        <authorList>
            <person name="Embree M."/>
            <person name="Liu J.K."/>
            <person name="Al-Bassam M.M."/>
            <person name="Zengler K."/>
        </authorList>
    </citation>
    <scope>NUCLEOTIDE SEQUENCE</scope>
</reference>
<protein>
    <submittedName>
        <fullName evidence="2">Filamentous hemeagglutinin family outer membrane protein</fullName>
    </submittedName>
</protein>
<dbReference type="PANTHER" id="PTHR43308">
    <property type="entry name" value="OUTER MEMBRANE PROTEIN ALPHA-RELATED"/>
    <property type="match status" value="1"/>
</dbReference>
<dbReference type="InterPro" id="IPR001119">
    <property type="entry name" value="SLH_dom"/>
</dbReference>
<comment type="caution">
    <text evidence="2">The sequence shown here is derived from an EMBL/GenBank/DDBJ whole genome shotgun (WGS) entry which is preliminary data.</text>
</comment>
<proteinExistence type="predicted"/>
<feature type="domain" description="SLH" evidence="1">
    <location>
        <begin position="296"/>
        <end position="353"/>
    </location>
</feature>
<sequence length="466" mass="50586">MAAGDSIISVNLTGSQTDVGSSANVPSAAVIKNTAQEDVTGNYNITYVNGLLTVSVATGADLNITDYSDVYDADAHSISVTNLIDGDVAYYSLTNNGEDWSTTKPMFTNVTAETTVYVKVVNPNYNDRIGTGKVTITARPITITAASDSKVYDGTPLINSNWSHSSGSLATGDSIDNVAVKGKQTQVGSSNNVASAAVIKNAAEEDVTGNYDITYVGGTLTVTKRSDPGGGGGDPEPIVVPEPEPTVPLNKEDHFAYVQGYPDNTVRPQGNVTREEVAAVFYRLLDANYREGMKTSANNFPDVGLYRWSSKHIGTLTAAYVIEGYPDGTFRPGNYITRAELAAIASRFDELTPFEANSFSDIAGHWANKYINSAAQKGWVNGYPDGTFRPDQAITRAEFMTLVNNVLDRRVLQEDIHPEARQFPDLTEAAWYYEAVQEAINSHLYTRETPTDFETWTEVYYPVLDM</sequence>
<gene>
    <name evidence="2" type="ORF">ASZ90_020276</name>
</gene>
<feature type="domain" description="SLH" evidence="1">
    <location>
        <begin position="354"/>
        <end position="417"/>
    </location>
</feature>
<dbReference type="PANTHER" id="PTHR43308:SF5">
    <property type="entry name" value="S-LAYER PROTEIN _ PEPTIDOGLYCAN ENDO-BETA-N-ACETYLGLUCOSAMINIDASE"/>
    <property type="match status" value="1"/>
</dbReference>
<dbReference type="InterPro" id="IPR051465">
    <property type="entry name" value="Cell_Envelope_Struct_Comp"/>
</dbReference>
<dbReference type="AlphaFoldDB" id="A0A0W8E123"/>
<accession>A0A0W8E123</accession>
<evidence type="ECO:0000259" key="1">
    <source>
        <dbReference type="PROSITE" id="PS51272"/>
    </source>
</evidence>
<dbReference type="EMBL" id="LNQE01001923">
    <property type="protein sequence ID" value="KUG02360.1"/>
    <property type="molecule type" value="Genomic_DNA"/>
</dbReference>
<feature type="domain" description="SLH" evidence="1">
    <location>
        <begin position="229"/>
        <end position="295"/>
    </location>
</feature>
<dbReference type="PROSITE" id="PS51272">
    <property type="entry name" value="SLH"/>
    <property type="match status" value="3"/>
</dbReference>
<evidence type="ECO:0000313" key="2">
    <source>
        <dbReference type="EMBL" id="KUG02360.1"/>
    </source>
</evidence>